<dbReference type="InterPro" id="IPR036291">
    <property type="entry name" value="NAD(P)-bd_dom_sf"/>
</dbReference>
<evidence type="ECO:0000256" key="2">
    <source>
        <dbReference type="ARBA" id="ARBA00023002"/>
    </source>
</evidence>
<dbReference type="PROSITE" id="PS01162">
    <property type="entry name" value="QOR_ZETA_CRYSTAL"/>
    <property type="match status" value="1"/>
</dbReference>
<dbReference type="GO" id="GO:0008270">
    <property type="term" value="F:zinc ion binding"/>
    <property type="evidence" value="ECO:0007669"/>
    <property type="project" value="InterPro"/>
</dbReference>
<gene>
    <name evidence="4" type="ORF">MNBD_GAMMA12-282</name>
</gene>
<name>A0A3B0YEN7_9ZZZZ</name>
<evidence type="ECO:0000259" key="3">
    <source>
        <dbReference type="SMART" id="SM00829"/>
    </source>
</evidence>
<dbReference type="InterPro" id="IPR020843">
    <property type="entry name" value="ER"/>
</dbReference>
<dbReference type="InterPro" id="IPR013149">
    <property type="entry name" value="ADH-like_C"/>
</dbReference>
<dbReference type="GO" id="GO:0035925">
    <property type="term" value="F:mRNA 3'-UTR AU-rich region binding"/>
    <property type="evidence" value="ECO:0007669"/>
    <property type="project" value="TreeGrafter"/>
</dbReference>
<protein>
    <submittedName>
        <fullName evidence="4">Quinone oxidoreductase</fullName>
        <ecNumber evidence="4">1.6.5.5</ecNumber>
    </submittedName>
</protein>
<evidence type="ECO:0000256" key="1">
    <source>
        <dbReference type="ARBA" id="ARBA00022857"/>
    </source>
</evidence>
<dbReference type="AlphaFoldDB" id="A0A3B0YEN7"/>
<reference evidence="4" key="1">
    <citation type="submission" date="2018-06" db="EMBL/GenBank/DDBJ databases">
        <authorList>
            <person name="Zhirakovskaya E."/>
        </authorList>
    </citation>
    <scope>NUCLEOTIDE SEQUENCE</scope>
</reference>
<organism evidence="4">
    <name type="scientific">hydrothermal vent metagenome</name>
    <dbReference type="NCBI Taxonomy" id="652676"/>
    <lineage>
        <taxon>unclassified sequences</taxon>
        <taxon>metagenomes</taxon>
        <taxon>ecological metagenomes</taxon>
    </lineage>
</organism>
<dbReference type="GO" id="GO:0003960">
    <property type="term" value="F:quinone reductase (NADPH) activity"/>
    <property type="evidence" value="ECO:0007669"/>
    <property type="project" value="UniProtKB-EC"/>
</dbReference>
<dbReference type="GO" id="GO:0005829">
    <property type="term" value="C:cytosol"/>
    <property type="evidence" value="ECO:0007669"/>
    <property type="project" value="TreeGrafter"/>
</dbReference>
<dbReference type="EC" id="1.6.5.5" evidence="4"/>
<evidence type="ECO:0000313" key="4">
    <source>
        <dbReference type="EMBL" id="VAW73782.1"/>
    </source>
</evidence>
<accession>A0A3B0YEN7</accession>
<dbReference type="InterPro" id="IPR002364">
    <property type="entry name" value="Quin_OxRdtase/zeta-crystal_CS"/>
</dbReference>
<dbReference type="Gene3D" id="3.40.50.720">
    <property type="entry name" value="NAD(P)-binding Rossmann-like Domain"/>
    <property type="match status" value="1"/>
</dbReference>
<dbReference type="InterPro" id="IPR013154">
    <property type="entry name" value="ADH-like_N"/>
</dbReference>
<dbReference type="PANTHER" id="PTHR48106:SF13">
    <property type="entry name" value="QUINONE OXIDOREDUCTASE-RELATED"/>
    <property type="match status" value="1"/>
</dbReference>
<sequence length="326" mass="34911">MKVIQINQTGNPDNLHYLEFEKPTPNEGQVLVKISAIGVTFGDIMVQRGVYPIMPNLPATLGFECSGIVESVGSDVNNIAVGQSVAILGTAGCYAEFVVAEQAMVIPIPDSLDKDIAAAFPTAYLTAYHLLHSMGQVKSGQSVLVYGAAGGVGTAVIQLAKLAGVNVIGLSSSNEKTAFAKLQGADYVINYKTEDVISRVKEITGGVGVNLVLNSLAGKTFDQDFELLAPMGQIIWFGFASGYPESNLTETLGNSFMKSAGIRTFTLYNVFENTQLFKESVEILLGYLEQGKIKPNILKTIPLSDARKAHELMESSQVKGRVILKP</sequence>
<keyword evidence="2 4" id="KW-0560">Oxidoreductase</keyword>
<dbReference type="SUPFAM" id="SSF51735">
    <property type="entry name" value="NAD(P)-binding Rossmann-fold domains"/>
    <property type="match status" value="1"/>
</dbReference>
<dbReference type="EMBL" id="UOFL01000048">
    <property type="protein sequence ID" value="VAW73782.1"/>
    <property type="molecule type" value="Genomic_DNA"/>
</dbReference>
<keyword evidence="1" id="KW-0521">NADP</keyword>
<proteinExistence type="predicted"/>
<feature type="domain" description="Enoyl reductase (ER)" evidence="3">
    <location>
        <begin position="10"/>
        <end position="324"/>
    </location>
</feature>
<dbReference type="Gene3D" id="3.90.180.10">
    <property type="entry name" value="Medium-chain alcohol dehydrogenases, catalytic domain"/>
    <property type="match status" value="1"/>
</dbReference>
<dbReference type="PANTHER" id="PTHR48106">
    <property type="entry name" value="QUINONE OXIDOREDUCTASE PIG3-RELATED"/>
    <property type="match status" value="1"/>
</dbReference>
<dbReference type="GO" id="GO:0070402">
    <property type="term" value="F:NADPH binding"/>
    <property type="evidence" value="ECO:0007669"/>
    <property type="project" value="TreeGrafter"/>
</dbReference>
<dbReference type="InterPro" id="IPR011032">
    <property type="entry name" value="GroES-like_sf"/>
</dbReference>
<dbReference type="SMART" id="SM00829">
    <property type="entry name" value="PKS_ER"/>
    <property type="match status" value="1"/>
</dbReference>
<dbReference type="SUPFAM" id="SSF50129">
    <property type="entry name" value="GroES-like"/>
    <property type="match status" value="1"/>
</dbReference>
<dbReference type="Pfam" id="PF00107">
    <property type="entry name" value="ADH_zinc_N"/>
    <property type="match status" value="1"/>
</dbReference>
<dbReference type="Pfam" id="PF08240">
    <property type="entry name" value="ADH_N"/>
    <property type="match status" value="1"/>
</dbReference>